<dbReference type="Pfam" id="PF21597">
    <property type="entry name" value="TetR_C_43"/>
    <property type="match status" value="1"/>
</dbReference>
<evidence type="ECO:0000313" key="6">
    <source>
        <dbReference type="EMBL" id="QES38759.1"/>
    </source>
</evidence>
<dbReference type="PANTHER" id="PTHR30055:SF234">
    <property type="entry name" value="HTH-TYPE TRANSCRIPTIONAL REGULATOR BETI"/>
    <property type="match status" value="1"/>
</dbReference>
<dbReference type="Proteomes" id="UP000322927">
    <property type="component" value="Chromosome"/>
</dbReference>
<dbReference type="Gene3D" id="1.10.357.10">
    <property type="entry name" value="Tetracycline Repressor, domain 2"/>
    <property type="match status" value="1"/>
</dbReference>
<dbReference type="InterPro" id="IPR036271">
    <property type="entry name" value="Tet_transcr_reg_TetR-rel_C_sf"/>
</dbReference>
<dbReference type="Pfam" id="PF00440">
    <property type="entry name" value="TetR_N"/>
    <property type="match status" value="1"/>
</dbReference>
<feature type="DNA-binding region" description="H-T-H motif" evidence="4">
    <location>
        <begin position="35"/>
        <end position="54"/>
    </location>
</feature>
<dbReference type="PROSITE" id="PS50977">
    <property type="entry name" value="HTH_TETR_2"/>
    <property type="match status" value="1"/>
</dbReference>
<reference evidence="6 7" key="1">
    <citation type="submission" date="2018-05" db="EMBL/GenBank/DDBJ databases">
        <title>Streptomyces venezuelae.</title>
        <authorList>
            <person name="Kim W."/>
            <person name="Lee N."/>
            <person name="Cho B.-K."/>
        </authorList>
    </citation>
    <scope>NUCLEOTIDE SEQUENCE [LARGE SCALE GENOMIC DNA]</scope>
    <source>
        <strain evidence="6 7">ATCC 14584</strain>
    </source>
</reference>
<feature type="domain" description="HTH tetR-type" evidence="5">
    <location>
        <begin position="14"/>
        <end position="72"/>
    </location>
</feature>
<evidence type="ECO:0000256" key="4">
    <source>
        <dbReference type="PROSITE-ProRule" id="PRU00335"/>
    </source>
</evidence>
<dbReference type="InterPro" id="IPR049445">
    <property type="entry name" value="TetR_SbtR-like_C"/>
</dbReference>
<evidence type="ECO:0000256" key="2">
    <source>
        <dbReference type="ARBA" id="ARBA00023125"/>
    </source>
</evidence>
<dbReference type="InterPro" id="IPR050109">
    <property type="entry name" value="HTH-type_TetR-like_transc_reg"/>
</dbReference>
<evidence type="ECO:0000256" key="1">
    <source>
        <dbReference type="ARBA" id="ARBA00023015"/>
    </source>
</evidence>
<dbReference type="SUPFAM" id="SSF46689">
    <property type="entry name" value="Homeodomain-like"/>
    <property type="match status" value="1"/>
</dbReference>
<dbReference type="GO" id="GO:0000976">
    <property type="term" value="F:transcription cis-regulatory region binding"/>
    <property type="evidence" value="ECO:0007669"/>
    <property type="project" value="TreeGrafter"/>
</dbReference>
<evidence type="ECO:0000259" key="5">
    <source>
        <dbReference type="PROSITE" id="PS50977"/>
    </source>
</evidence>
<dbReference type="SUPFAM" id="SSF48498">
    <property type="entry name" value="Tetracyclin repressor-like, C-terminal domain"/>
    <property type="match status" value="1"/>
</dbReference>
<dbReference type="OrthoDB" id="9795011at2"/>
<accession>A0A5P2CDE2</accession>
<evidence type="ECO:0000313" key="7">
    <source>
        <dbReference type="Proteomes" id="UP000322927"/>
    </source>
</evidence>
<dbReference type="PANTHER" id="PTHR30055">
    <property type="entry name" value="HTH-TYPE TRANSCRIPTIONAL REGULATOR RUTR"/>
    <property type="match status" value="1"/>
</dbReference>
<dbReference type="AlphaFoldDB" id="A0A5P2CDE2"/>
<evidence type="ECO:0000256" key="3">
    <source>
        <dbReference type="ARBA" id="ARBA00023163"/>
    </source>
</evidence>
<organism evidence="6 7">
    <name type="scientific">Streptomyces venezuelae</name>
    <dbReference type="NCBI Taxonomy" id="54571"/>
    <lineage>
        <taxon>Bacteria</taxon>
        <taxon>Bacillati</taxon>
        <taxon>Actinomycetota</taxon>
        <taxon>Actinomycetes</taxon>
        <taxon>Kitasatosporales</taxon>
        <taxon>Streptomycetaceae</taxon>
        <taxon>Streptomyces</taxon>
    </lineage>
</organism>
<sequence length="187" mass="20281">MAPPRARPRRSDAEGNRARIVESARTALTSAPDTPLHAIAKAAGVGQGTMYRHFPSREALLLAVYRTDVEALIAAAARLLAEHEPLEALRLWLTRLAAYGHGDRGASQAMEAATRPDLRSHFHPPVAAALDQLLTACGDAQQVRPGTDADEVLLLVSFLWKAGSGPDRQGRTERLLRIVIDGLRPFE</sequence>
<dbReference type="GO" id="GO:0003700">
    <property type="term" value="F:DNA-binding transcription factor activity"/>
    <property type="evidence" value="ECO:0007669"/>
    <property type="project" value="TreeGrafter"/>
</dbReference>
<keyword evidence="1" id="KW-0805">Transcription regulation</keyword>
<protein>
    <submittedName>
        <fullName evidence="6">TetR family transcriptional regulator</fullName>
    </submittedName>
</protein>
<gene>
    <name evidence="6" type="ORF">DEJ48_03315</name>
</gene>
<keyword evidence="2 4" id="KW-0238">DNA-binding</keyword>
<name>A0A5P2CDE2_STRVZ</name>
<proteinExistence type="predicted"/>
<dbReference type="InterPro" id="IPR001647">
    <property type="entry name" value="HTH_TetR"/>
</dbReference>
<keyword evidence="3" id="KW-0804">Transcription</keyword>
<dbReference type="EMBL" id="CP029192">
    <property type="protein sequence ID" value="QES38759.1"/>
    <property type="molecule type" value="Genomic_DNA"/>
</dbReference>
<dbReference type="InterPro" id="IPR009057">
    <property type="entry name" value="Homeodomain-like_sf"/>
</dbReference>